<feature type="transmembrane region" description="Helical" evidence="5">
    <location>
        <begin position="17"/>
        <end position="37"/>
    </location>
</feature>
<sequence length="321" mass="35721">MASLAGGVTNWYAYEPVTAAAVAATALFALTMIAHAFQMVRHKAWIWIVMVVAVAMECFGYGIRIASSKDTSKKPPFVAQYVLIVLAPVLMTGIIYVVFGRIVFHVVPAEHRSTKLLWVPPRWCTPIFVGFDIAALFLQLVGAVMIAGTSITDPNYVQKVHRGKDIALAGVSVQILAFGLFSIIAVRFHIIAKRFKADVQKRLQPIPGEKYVTVEGIDGRKLKPHWEVLLYVVNISCALIMVRTIYREIAFAEGRGGYPSKREWVQYVFDTIPMFFLTVIFCFTPPGRYVQMSFKQKKGQARVASSHGSDIEAHALQSVPK</sequence>
<evidence type="ECO:0000256" key="1">
    <source>
        <dbReference type="ARBA" id="ARBA00004141"/>
    </source>
</evidence>
<dbReference type="OrthoDB" id="3358017at2759"/>
<comment type="caution">
    <text evidence="6">The sequence shown here is derived from an EMBL/GenBank/DDBJ whole genome shotgun (WGS) entry which is preliminary data.</text>
</comment>
<gene>
    <name evidence="6" type="ORF">M406DRAFT_354170</name>
</gene>
<feature type="transmembrane region" description="Helical" evidence="5">
    <location>
        <begin position="228"/>
        <end position="246"/>
    </location>
</feature>
<feature type="transmembrane region" description="Helical" evidence="5">
    <location>
        <begin position="266"/>
        <end position="287"/>
    </location>
</feature>
<organism evidence="6 7">
    <name type="scientific">Cryphonectria parasitica (strain ATCC 38755 / EP155)</name>
    <dbReference type="NCBI Taxonomy" id="660469"/>
    <lineage>
        <taxon>Eukaryota</taxon>
        <taxon>Fungi</taxon>
        <taxon>Dikarya</taxon>
        <taxon>Ascomycota</taxon>
        <taxon>Pezizomycotina</taxon>
        <taxon>Sordariomycetes</taxon>
        <taxon>Sordariomycetidae</taxon>
        <taxon>Diaporthales</taxon>
        <taxon>Cryphonectriaceae</taxon>
        <taxon>Cryphonectria-Endothia species complex</taxon>
        <taxon>Cryphonectria</taxon>
    </lineage>
</organism>
<dbReference type="GO" id="GO:0016020">
    <property type="term" value="C:membrane"/>
    <property type="evidence" value="ECO:0007669"/>
    <property type="project" value="UniProtKB-SubCell"/>
</dbReference>
<name>A0A9P4YBB6_CRYP1</name>
<dbReference type="Pfam" id="PF04479">
    <property type="entry name" value="RTA1"/>
    <property type="match status" value="1"/>
</dbReference>
<proteinExistence type="predicted"/>
<keyword evidence="3 5" id="KW-1133">Transmembrane helix</keyword>
<feature type="transmembrane region" description="Helical" evidence="5">
    <location>
        <begin position="78"/>
        <end position="104"/>
    </location>
</feature>
<evidence type="ECO:0000256" key="2">
    <source>
        <dbReference type="ARBA" id="ARBA00022692"/>
    </source>
</evidence>
<feature type="transmembrane region" description="Helical" evidence="5">
    <location>
        <begin position="44"/>
        <end position="66"/>
    </location>
</feature>
<dbReference type="InterPro" id="IPR007568">
    <property type="entry name" value="RTA1"/>
</dbReference>
<evidence type="ECO:0000256" key="4">
    <source>
        <dbReference type="ARBA" id="ARBA00023136"/>
    </source>
</evidence>
<evidence type="ECO:0000313" key="6">
    <source>
        <dbReference type="EMBL" id="KAF3769900.1"/>
    </source>
</evidence>
<accession>A0A9P4YBB6</accession>
<evidence type="ECO:0000256" key="5">
    <source>
        <dbReference type="SAM" id="Phobius"/>
    </source>
</evidence>
<feature type="transmembrane region" description="Helical" evidence="5">
    <location>
        <begin position="166"/>
        <end position="186"/>
    </location>
</feature>
<evidence type="ECO:0000256" key="3">
    <source>
        <dbReference type="ARBA" id="ARBA00022989"/>
    </source>
</evidence>
<evidence type="ECO:0000313" key="7">
    <source>
        <dbReference type="Proteomes" id="UP000803844"/>
    </source>
</evidence>
<dbReference type="Proteomes" id="UP000803844">
    <property type="component" value="Unassembled WGS sequence"/>
</dbReference>
<keyword evidence="2 5" id="KW-0812">Transmembrane</keyword>
<dbReference type="EMBL" id="MU032344">
    <property type="protein sequence ID" value="KAF3769900.1"/>
    <property type="molecule type" value="Genomic_DNA"/>
</dbReference>
<dbReference type="AlphaFoldDB" id="A0A9P4YBB6"/>
<comment type="subcellular location">
    <subcellularLocation>
        <location evidence="1">Membrane</location>
        <topology evidence="1">Multi-pass membrane protein</topology>
    </subcellularLocation>
</comment>
<dbReference type="PANTHER" id="PTHR31465">
    <property type="entry name" value="PROTEIN RTA1-RELATED"/>
    <property type="match status" value="1"/>
</dbReference>
<dbReference type="GeneID" id="63839975"/>
<protein>
    <submittedName>
        <fullName evidence="6">RTA1-domain-containing protein</fullName>
    </submittedName>
</protein>
<dbReference type="RefSeq" id="XP_040780861.1">
    <property type="nucleotide sequence ID" value="XM_040922846.1"/>
</dbReference>
<keyword evidence="7" id="KW-1185">Reference proteome</keyword>
<keyword evidence="4 5" id="KW-0472">Membrane</keyword>
<dbReference type="PANTHER" id="PTHR31465:SF28">
    <property type="entry name" value="DOMAIN PROTEIN, PUTATIVE-RELATED"/>
    <property type="match status" value="1"/>
</dbReference>
<feature type="transmembrane region" description="Helical" evidence="5">
    <location>
        <begin position="125"/>
        <end position="146"/>
    </location>
</feature>
<reference evidence="6" key="1">
    <citation type="journal article" date="2020" name="Phytopathology">
        <title>Genome sequence of the chestnut blight fungus Cryphonectria parasitica EP155: A fundamental resource for an archetypical invasive plant pathogen.</title>
        <authorList>
            <person name="Crouch J.A."/>
            <person name="Dawe A."/>
            <person name="Aerts A."/>
            <person name="Barry K."/>
            <person name="Churchill A.C.L."/>
            <person name="Grimwood J."/>
            <person name="Hillman B."/>
            <person name="Milgroom M.G."/>
            <person name="Pangilinan J."/>
            <person name="Smith M."/>
            <person name="Salamov A."/>
            <person name="Schmutz J."/>
            <person name="Yadav J."/>
            <person name="Grigoriev I.V."/>
            <person name="Nuss D."/>
        </authorList>
    </citation>
    <scope>NUCLEOTIDE SEQUENCE</scope>
    <source>
        <strain evidence="6">EP155</strain>
    </source>
</reference>